<dbReference type="InterPro" id="IPR011006">
    <property type="entry name" value="CheY-like_superfamily"/>
</dbReference>
<evidence type="ECO:0000256" key="6">
    <source>
        <dbReference type="PROSITE-ProRule" id="PRU00169"/>
    </source>
</evidence>
<reference evidence="9 10" key="1">
    <citation type="submission" date="2016-10" db="EMBL/GenBank/DDBJ databases">
        <title>Draft genome sequences of four alkaliphilic bacteria belonging to the Anaerobacillus genus.</title>
        <authorList>
            <person name="Bassil N.M."/>
            <person name="Lloyd J.R."/>
        </authorList>
    </citation>
    <scope>NUCLEOTIDE SEQUENCE [LARGE SCALE GENOMIC DNA]</scope>
    <source>
        <strain evidence="9 10">DSM 22531</strain>
    </source>
</reference>
<dbReference type="EMBL" id="MLQS01000024">
    <property type="protein sequence ID" value="OIJ18916.1"/>
    <property type="molecule type" value="Genomic_DNA"/>
</dbReference>
<protein>
    <recommendedName>
        <fullName evidence="11">DNA-binding response regulator</fullName>
    </recommendedName>
</protein>
<proteinExistence type="predicted"/>
<dbReference type="Gene3D" id="3.40.50.2300">
    <property type="match status" value="1"/>
</dbReference>
<dbReference type="STRING" id="472963.BKP45_15445"/>
<gene>
    <name evidence="9" type="ORF">BKP45_15445</name>
</gene>
<evidence type="ECO:0000256" key="2">
    <source>
        <dbReference type="ARBA" id="ARBA00022553"/>
    </source>
</evidence>
<dbReference type="PRINTS" id="PR00038">
    <property type="entry name" value="HTHLUXR"/>
</dbReference>
<keyword evidence="2 6" id="KW-0597">Phosphoprotein</keyword>
<evidence type="ECO:0000256" key="1">
    <source>
        <dbReference type="ARBA" id="ARBA00004496"/>
    </source>
</evidence>
<keyword evidence="4" id="KW-0238">DNA-binding</keyword>
<keyword evidence="10" id="KW-1185">Reference proteome</keyword>
<evidence type="ECO:0000313" key="10">
    <source>
        <dbReference type="Proteomes" id="UP000180057"/>
    </source>
</evidence>
<dbReference type="SMART" id="SM00421">
    <property type="entry name" value="HTH_LUXR"/>
    <property type="match status" value="1"/>
</dbReference>
<dbReference type="CDD" id="cd06170">
    <property type="entry name" value="LuxR_C_like"/>
    <property type="match status" value="1"/>
</dbReference>
<dbReference type="InterPro" id="IPR016032">
    <property type="entry name" value="Sig_transdc_resp-reg_C-effctor"/>
</dbReference>
<dbReference type="GO" id="GO:0000160">
    <property type="term" value="P:phosphorelay signal transduction system"/>
    <property type="evidence" value="ECO:0007669"/>
    <property type="project" value="InterPro"/>
</dbReference>
<dbReference type="PANTHER" id="PTHR43214:SF37">
    <property type="entry name" value="TRANSCRIPTIONAL REGULATORY PROTEIN YDFI"/>
    <property type="match status" value="1"/>
</dbReference>
<organism evidence="9 10">
    <name type="scientific">Anaerobacillus alkalidiazotrophicus</name>
    <dbReference type="NCBI Taxonomy" id="472963"/>
    <lineage>
        <taxon>Bacteria</taxon>
        <taxon>Bacillati</taxon>
        <taxon>Bacillota</taxon>
        <taxon>Bacilli</taxon>
        <taxon>Bacillales</taxon>
        <taxon>Bacillaceae</taxon>
        <taxon>Anaerobacillus</taxon>
    </lineage>
</organism>
<dbReference type="InterPro" id="IPR058245">
    <property type="entry name" value="NreC/VraR/RcsB-like_REC"/>
</dbReference>
<dbReference type="GO" id="GO:0005737">
    <property type="term" value="C:cytoplasm"/>
    <property type="evidence" value="ECO:0007669"/>
    <property type="project" value="UniProtKB-SubCell"/>
</dbReference>
<dbReference type="AlphaFoldDB" id="A0A1S2M2V2"/>
<keyword evidence="3" id="KW-0805">Transcription regulation</keyword>
<dbReference type="RefSeq" id="WP_071390588.1">
    <property type="nucleotide sequence ID" value="NZ_MLQS01000024.1"/>
</dbReference>
<evidence type="ECO:0000256" key="3">
    <source>
        <dbReference type="ARBA" id="ARBA00023015"/>
    </source>
</evidence>
<keyword evidence="5" id="KW-0804">Transcription</keyword>
<dbReference type="SUPFAM" id="SSF46894">
    <property type="entry name" value="C-terminal effector domain of the bipartite response regulators"/>
    <property type="match status" value="1"/>
</dbReference>
<evidence type="ECO:0008006" key="11">
    <source>
        <dbReference type="Google" id="ProtNLM"/>
    </source>
</evidence>
<comment type="subcellular location">
    <subcellularLocation>
        <location evidence="1">Cytoplasm</location>
    </subcellularLocation>
</comment>
<evidence type="ECO:0000259" key="8">
    <source>
        <dbReference type="PROSITE" id="PS50110"/>
    </source>
</evidence>
<evidence type="ECO:0000259" key="7">
    <source>
        <dbReference type="PROSITE" id="PS50043"/>
    </source>
</evidence>
<feature type="domain" description="Response regulatory" evidence="8">
    <location>
        <begin position="3"/>
        <end position="125"/>
    </location>
</feature>
<dbReference type="OrthoDB" id="9780153at2"/>
<evidence type="ECO:0000256" key="5">
    <source>
        <dbReference type="ARBA" id="ARBA00023163"/>
    </source>
</evidence>
<comment type="caution">
    <text evidence="9">The sequence shown here is derived from an EMBL/GenBank/DDBJ whole genome shotgun (WGS) entry which is preliminary data.</text>
</comment>
<dbReference type="Proteomes" id="UP000180057">
    <property type="component" value="Unassembled WGS sequence"/>
</dbReference>
<dbReference type="SUPFAM" id="SSF52172">
    <property type="entry name" value="CheY-like"/>
    <property type="match status" value="1"/>
</dbReference>
<feature type="domain" description="HTH luxR-type" evidence="7">
    <location>
        <begin position="149"/>
        <end position="214"/>
    </location>
</feature>
<dbReference type="InterPro" id="IPR039420">
    <property type="entry name" value="WalR-like"/>
</dbReference>
<dbReference type="GO" id="GO:0006355">
    <property type="term" value="P:regulation of DNA-templated transcription"/>
    <property type="evidence" value="ECO:0007669"/>
    <property type="project" value="InterPro"/>
</dbReference>
<accession>A0A1S2M2V2</accession>
<dbReference type="CDD" id="cd17535">
    <property type="entry name" value="REC_NarL-like"/>
    <property type="match status" value="1"/>
</dbReference>
<dbReference type="InterPro" id="IPR001789">
    <property type="entry name" value="Sig_transdc_resp-reg_receiver"/>
</dbReference>
<dbReference type="Pfam" id="PF00072">
    <property type="entry name" value="Response_reg"/>
    <property type="match status" value="1"/>
</dbReference>
<dbReference type="PROSITE" id="PS50110">
    <property type="entry name" value="RESPONSE_REGULATORY"/>
    <property type="match status" value="1"/>
</dbReference>
<evidence type="ECO:0000256" key="4">
    <source>
        <dbReference type="ARBA" id="ARBA00023125"/>
    </source>
</evidence>
<dbReference type="PANTHER" id="PTHR43214">
    <property type="entry name" value="TWO-COMPONENT RESPONSE REGULATOR"/>
    <property type="match status" value="1"/>
</dbReference>
<name>A0A1S2M2V2_9BACI</name>
<feature type="modified residue" description="4-aspartylphosphate" evidence="6">
    <location>
        <position position="54"/>
    </location>
</feature>
<dbReference type="SMART" id="SM00448">
    <property type="entry name" value="REC"/>
    <property type="match status" value="1"/>
</dbReference>
<sequence length="217" mass="24363">MVKLLIVDDHEVVRLGLISLLQLQPEFEVVGEASMEEEAITQAIRLKPDVILMDVKLSMEASVSKDSGIIACQKIKEKLPEVNIIMLSSFAEDESIFNSIMAGASGYLLKGLDSKELIRSIKLVAEGKSLLDPEITAKVFRKMKGMTEEHQILKDLTKQEKEVLKLLSRGLTNKEIAVEMHLVEKTVRNYVSTVLSKLNVNNRVEAATYCHKHKLFE</sequence>
<dbReference type="GO" id="GO:0003677">
    <property type="term" value="F:DNA binding"/>
    <property type="evidence" value="ECO:0007669"/>
    <property type="project" value="UniProtKB-KW"/>
</dbReference>
<dbReference type="InterPro" id="IPR000792">
    <property type="entry name" value="Tscrpt_reg_LuxR_C"/>
</dbReference>
<dbReference type="Pfam" id="PF00196">
    <property type="entry name" value="GerE"/>
    <property type="match status" value="1"/>
</dbReference>
<evidence type="ECO:0000313" key="9">
    <source>
        <dbReference type="EMBL" id="OIJ18916.1"/>
    </source>
</evidence>
<dbReference type="PROSITE" id="PS50043">
    <property type="entry name" value="HTH_LUXR_2"/>
    <property type="match status" value="1"/>
</dbReference>